<keyword evidence="2 4" id="KW-0238">DNA-binding</keyword>
<evidence type="ECO:0000313" key="6">
    <source>
        <dbReference type="EMBL" id="MCJ8237730.1"/>
    </source>
</evidence>
<dbReference type="Proteomes" id="UP001522662">
    <property type="component" value="Unassembled WGS sequence"/>
</dbReference>
<dbReference type="Pfam" id="PF00440">
    <property type="entry name" value="TetR_N"/>
    <property type="match status" value="1"/>
</dbReference>
<dbReference type="EMBL" id="JALAYX010000001">
    <property type="protein sequence ID" value="MCJ8237730.1"/>
    <property type="molecule type" value="Genomic_DNA"/>
</dbReference>
<protein>
    <submittedName>
        <fullName evidence="6">TetR/AcrR family transcriptional regulator</fullName>
    </submittedName>
</protein>
<keyword evidence="3" id="KW-0804">Transcription</keyword>
<evidence type="ECO:0000313" key="7">
    <source>
        <dbReference type="Proteomes" id="UP001522662"/>
    </source>
</evidence>
<evidence type="ECO:0000259" key="5">
    <source>
        <dbReference type="PROSITE" id="PS50977"/>
    </source>
</evidence>
<dbReference type="InterPro" id="IPR025996">
    <property type="entry name" value="MT1864/Rv1816-like_C"/>
</dbReference>
<geneLocation type="plasmid" evidence="6">
    <name>unnamed</name>
</geneLocation>
<dbReference type="PRINTS" id="PR00455">
    <property type="entry name" value="HTHTETR"/>
</dbReference>
<evidence type="ECO:0000256" key="4">
    <source>
        <dbReference type="PROSITE-ProRule" id="PRU00335"/>
    </source>
</evidence>
<evidence type="ECO:0000256" key="3">
    <source>
        <dbReference type="ARBA" id="ARBA00023163"/>
    </source>
</evidence>
<dbReference type="InterPro" id="IPR050109">
    <property type="entry name" value="HTH-type_TetR-like_transc_reg"/>
</dbReference>
<dbReference type="PROSITE" id="PS50977">
    <property type="entry name" value="HTH_TETR_2"/>
    <property type="match status" value="1"/>
</dbReference>
<dbReference type="InterPro" id="IPR036271">
    <property type="entry name" value="Tet_transcr_reg_TetR-rel_C_sf"/>
</dbReference>
<dbReference type="Gene3D" id="1.10.357.10">
    <property type="entry name" value="Tetracycline Repressor, domain 2"/>
    <property type="match status" value="1"/>
</dbReference>
<keyword evidence="1" id="KW-0805">Transcription regulation</keyword>
<comment type="caution">
    <text evidence="6">The sequence shown here is derived from an EMBL/GenBank/DDBJ whole genome shotgun (WGS) entry which is preliminary data.</text>
</comment>
<dbReference type="SUPFAM" id="SSF46689">
    <property type="entry name" value="Homeodomain-like"/>
    <property type="match status" value="1"/>
</dbReference>
<sequence>MRKRYHHGNLVDSLIAAAIELIEEKGVEQLSVREVAKKAGVSPGAPFRHFSNKTALLTAVAEQAISRLTDAVQSALEKVDNDLPLGRLRAIGLGYLEWAIANPTHFQIVSSRSLIDFHGSERLVRQNNEIRQLMVALIAEAQARGDLRAGVAPDDLILSSRAFIYGVVRMWIDGHFKEWQVEGPPDAAMHRALDLFIALLSAAPAQN</sequence>
<dbReference type="Pfam" id="PF13305">
    <property type="entry name" value="TetR_C_33"/>
    <property type="match status" value="1"/>
</dbReference>
<dbReference type="PANTHER" id="PTHR30055">
    <property type="entry name" value="HTH-TYPE TRANSCRIPTIONAL REGULATOR RUTR"/>
    <property type="match status" value="1"/>
</dbReference>
<dbReference type="PANTHER" id="PTHR30055:SF220">
    <property type="entry name" value="TETR-FAMILY REGULATORY PROTEIN"/>
    <property type="match status" value="1"/>
</dbReference>
<feature type="DNA-binding region" description="H-T-H motif" evidence="4">
    <location>
        <begin position="31"/>
        <end position="50"/>
    </location>
</feature>
<evidence type="ECO:0000256" key="1">
    <source>
        <dbReference type="ARBA" id="ARBA00023015"/>
    </source>
</evidence>
<dbReference type="SUPFAM" id="SSF48498">
    <property type="entry name" value="Tetracyclin repressor-like, C-terminal domain"/>
    <property type="match status" value="1"/>
</dbReference>
<keyword evidence="7" id="KW-1185">Reference proteome</keyword>
<reference evidence="6 7" key="1">
    <citation type="submission" date="2022-03" db="EMBL/GenBank/DDBJ databases">
        <title>Rhizobium SSM4.3 sp. nov., isolated from Sediment (Gouqi Island).</title>
        <authorList>
            <person name="Chen G."/>
        </authorList>
    </citation>
    <scope>NUCLEOTIDE SEQUENCE [LARGE SCALE GENOMIC DNA]</scope>
    <source>
        <strain evidence="6 7">SSM4.3</strain>
        <plasmid evidence="6">unnamed</plasmid>
    </source>
</reference>
<dbReference type="RefSeq" id="WP_245135271.1">
    <property type="nucleotide sequence ID" value="NZ_CP128477.1"/>
</dbReference>
<proteinExistence type="predicted"/>
<organism evidence="6 7">
    <name type="scientific">Peteryoungia algae</name>
    <dbReference type="NCBI Taxonomy" id="2919917"/>
    <lineage>
        <taxon>Bacteria</taxon>
        <taxon>Pseudomonadati</taxon>
        <taxon>Pseudomonadota</taxon>
        <taxon>Alphaproteobacteria</taxon>
        <taxon>Hyphomicrobiales</taxon>
        <taxon>Rhizobiaceae</taxon>
        <taxon>Peteryoungia</taxon>
    </lineage>
</organism>
<keyword evidence="6" id="KW-0614">Plasmid</keyword>
<name>A0ABT0CX30_9HYPH</name>
<evidence type="ECO:0000256" key="2">
    <source>
        <dbReference type="ARBA" id="ARBA00023125"/>
    </source>
</evidence>
<gene>
    <name evidence="6" type="ORF">MKJ03_05275</name>
</gene>
<dbReference type="InterPro" id="IPR009057">
    <property type="entry name" value="Homeodomain-like_sf"/>
</dbReference>
<feature type="domain" description="HTH tetR-type" evidence="5">
    <location>
        <begin position="8"/>
        <end position="68"/>
    </location>
</feature>
<dbReference type="InterPro" id="IPR001647">
    <property type="entry name" value="HTH_TetR"/>
</dbReference>
<accession>A0ABT0CX30</accession>